<feature type="binding site" evidence="11">
    <location>
        <position position="596"/>
    </location>
    <ligand>
        <name>S-adenosyl-L-methionine</name>
        <dbReference type="ChEBI" id="CHEBI:59789"/>
    </ligand>
</feature>
<dbReference type="InterPro" id="IPR011822">
    <property type="entry name" value="MetH"/>
</dbReference>
<feature type="binding site" description="axial binding residue" evidence="10">
    <location>
        <position position="410"/>
    </location>
    <ligand>
        <name>methylcob(III)alamin</name>
        <dbReference type="ChEBI" id="CHEBI:28115"/>
    </ligand>
    <ligandPart>
        <name>Co</name>
        <dbReference type="ChEBI" id="CHEBI:27638"/>
    </ligandPart>
</feature>
<dbReference type="FunFam" id="1.10.1240.10:FF:000001">
    <property type="entry name" value="Methionine synthase"/>
    <property type="match status" value="1"/>
</dbReference>
<dbReference type="GO" id="GO:0031419">
    <property type="term" value="F:cobalamin binding"/>
    <property type="evidence" value="ECO:0007669"/>
    <property type="project" value="UniProtKB-KW"/>
</dbReference>
<feature type="binding site" evidence="11">
    <location>
        <position position="455"/>
    </location>
    <ligand>
        <name>methylcob(III)alamin</name>
        <dbReference type="ChEBI" id="CHEBI:28115"/>
    </ligand>
</feature>
<comment type="cofactor">
    <cofactor evidence="10">
        <name>methylcob(III)alamin</name>
        <dbReference type="ChEBI" id="CHEBI:28115"/>
    </cofactor>
</comment>
<feature type="binding site" evidence="11">
    <location>
        <position position="459"/>
    </location>
    <ligand>
        <name>methylcob(III)alamin</name>
        <dbReference type="ChEBI" id="CHEBI:28115"/>
    </ligand>
</feature>
<sequence>MTAEFSSFINIGERTNVTGSAAFKRLVLNGDYEAALDVARQQVENGAQIIDINMDEAMLDSVEAMRTFLNLIASEPDISRVPIMIDSSKWEVIEAGLKCVQGKAIVNSISLKEGEEAFLHHAKLLKRYGAATVVMAFDESGQADTQARKIEICQRSYKLLTETIGFPPEDIIFDPNIFAVATGIEEHNNYAVDFIEATRVIRQTCPYSHISGGLSNISFSFRGNNPVREAMHSVFLYHAIRAGMDMAIVNAGQLEVYDEIPQELRDAVEDVILNRREDGTERLLELAPKYQGDGKAAAVEDLSWREQPVNKRLEHALVKGITDYIIDDTEEARLAAERPLHVIEGPLMDGMNVVGDLFGEGKMFLPQVVKSARVMKKAVAHLQPYIEEEKTDDTRSNGKILMATVKGDVHDIGKNIVGVVLQCNNFEVVDLGVMVPCATILQTAKDEGVDMIGLSGLITPSLDEMVHVAKEMERQGFDLPLLIGGATTSKAHTAVKIEQNYHAPVAYVPNASRAVGVCQKLLKADSRAIYAEELSREYDKVRDQHARKQPRSRPVSLQNARENGFKPDFTQKPVKPRKLGVTPVSVELDVLRKYIDWTPFFLTWSVAGKYPRILDDEIVGEQARELFKDANDMLDEVIKHKSLRAKGVIGLFPANRVGDDIEIYQDDSRQALAGVAHHLRQQTLKEQFSNYCLADFVAEKVSGISDYVGAFAVTAGIGEEELANHYIKAGDDYNGIMVKAVADRLAEAFAEYLHEQVRKQYWGYAPDEDLDNDALIREKYQGIRPAPGYAACPEHTEKQLIWDLLDAEKHTGMRLTESYAMWPGAAVSGWYFSHPQSKYFAVAKIQRDQLEDYAQRKGWTMETAEKWLAPNLNE</sequence>
<dbReference type="Gene3D" id="3.20.20.20">
    <property type="entry name" value="Dihydropteroate synthase-like"/>
    <property type="match status" value="1"/>
</dbReference>
<dbReference type="GO" id="GO:0005829">
    <property type="term" value="C:cytosol"/>
    <property type="evidence" value="ECO:0007669"/>
    <property type="project" value="TreeGrafter"/>
</dbReference>
<feature type="binding site" evidence="11">
    <location>
        <position position="511"/>
    </location>
    <ligand>
        <name>methylcob(III)alamin</name>
        <dbReference type="ChEBI" id="CHEBI:28115"/>
    </ligand>
</feature>
<dbReference type="NCBIfam" id="TIGR02082">
    <property type="entry name" value="metH"/>
    <property type="match status" value="1"/>
</dbReference>
<feature type="domain" description="Pterin-binding" evidence="13">
    <location>
        <begin position="8"/>
        <end position="269"/>
    </location>
</feature>
<keyword evidence="7" id="KW-0677">Repeat</keyword>
<reference evidence="17 18" key="2">
    <citation type="submission" date="2020-04" db="EMBL/GenBank/DDBJ databases">
        <title>Complete genome sequence of Alteromonas pelagimontana 5.12T.</title>
        <authorList>
            <person name="Sinha R.K."/>
            <person name="Krishnan K.P."/>
            <person name="Kurian J.P."/>
        </authorList>
    </citation>
    <scope>NUCLEOTIDE SEQUENCE [LARGE SCALE GENOMIC DNA]</scope>
    <source>
        <strain evidence="17 18">5.12</strain>
    </source>
</reference>
<feature type="domain" description="B12-binding" evidence="15">
    <location>
        <begin position="397"/>
        <end position="532"/>
    </location>
</feature>
<name>A0A6M4MFE5_9ALTE</name>
<dbReference type="InterPro" id="IPR000489">
    <property type="entry name" value="Pterin-binding_dom"/>
</dbReference>
<dbReference type="NCBIfam" id="NF007024">
    <property type="entry name" value="PRK09490.1"/>
    <property type="match status" value="1"/>
</dbReference>
<dbReference type="SUPFAM" id="SSF47644">
    <property type="entry name" value="Methionine synthase domain"/>
    <property type="match status" value="1"/>
</dbReference>
<evidence type="ECO:0000256" key="10">
    <source>
        <dbReference type="PIRSR" id="PIRSR000381-1"/>
    </source>
</evidence>
<dbReference type="InterPro" id="IPR003759">
    <property type="entry name" value="Cbl-bd_cap"/>
</dbReference>
<feature type="domain" description="AdoMet activation" evidence="14">
    <location>
        <begin position="548"/>
        <end position="874"/>
    </location>
</feature>
<accession>A0A6M4MFE5</accession>
<evidence type="ECO:0000256" key="1">
    <source>
        <dbReference type="ARBA" id="ARBA00010398"/>
    </source>
</evidence>
<dbReference type="Gene3D" id="3.40.50.280">
    <property type="entry name" value="Cobalamin-binding domain"/>
    <property type="match status" value="1"/>
</dbReference>
<dbReference type="SUPFAM" id="SSF51717">
    <property type="entry name" value="Dihydropteroate synthetase-like"/>
    <property type="match status" value="1"/>
</dbReference>
<dbReference type="InterPro" id="IPR006158">
    <property type="entry name" value="Cobalamin-bd"/>
</dbReference>
<gene>
    <name evidence="17" type="primary">metH</name>
    <name evidence="17" type="ORF">CA267_014490</name>
</gene>
<evidence type="ECO:0000256" key="11">
    <source>
        <dbReference type="PIRSR" id="PIRSR000381-2"/>
    </source>
</evidence>
<feature type="domain" description="B12-binding N-terminal" evidence="16">
    <location>
        <begin position="300"/>
        <end position="394"/>
    </location>
</feature>
<dbReference type="InterPro" id="IPR011005">
    <property type="entry name" value="Dihydropteroate_synth-like_sf"/>
</dbReference>
<feature type="binding site" evidence="11">
    <location>
        <position position="784"/>
    </location>
    <ligand>
        <name>S-adenosyl-L-methionine</name>
        <dbReference type="ChEBI" id="CHEBI:59789"/>
    </ligand>
</feature>
<evidence type="ECO:0000259" key="13">
    <source>
        <dbReference type="PROSITE" id="PS50972"/>
    </source>
</evidence>
<dbReference type="PANTHER" id="PTHR45833:SF1">
    <property type="entry name" value="METHIONINE SYNTHASE"/>
    <property type="match status" value="1"/>
</dbReference>
<dbReference type="KEGG" id="apel:CA267_014490"/>
<keyword evidence="8" id="KW-0170">Cobalt</keyword>
<evidence type="ECO:0000256" key="6">
    <source>
        <dbReference type="ARBA" id="ARBA00022723"/>
    </source>
</evidence>
<dbReference type="CDD" id="cd00740">
    <property type="entry name" value="MeTr"/>
    <property type="match status" value="1"/>
</dbReference>
<dbReference type="InterPro" id="IPR037010">
    <property type="entry name" value="VitB12-dep_Met_synth_activ_sf"/>
</dbReference>
<dbReference type="Pfam" id="PF02310">
    <property type="entry name" value="B12-binding"/>
    <property type="match status" value="1"/>
</dbReference>
<dbReference type="EMBL" id="CP052766">
    <property type="protein sequence ID" value="QJR81881.1"/>
    <property type="molecule type" value="Genomic_DNA"/>
</dbReference>
<evidence type="ECO:0000256" key="3">
    <source>
        <dbReference type="ARBA" id="ARBA00022628"/>
    </source>
</evidence>
<dbReference type="Pfam" id="PF02607">
    <property type="entry name" value="B12-binding_2"/>
    <property type="match status" value="1"/>
</dbReference>
<dbReference type="EC" id="2.1.1.13" evidence="9"/>
<dbReference type="OrthoDB" id="9803687at2"/>
<proteinExistence type="inferred from homology"/>
<dbReference type="GO" id="GO:0032259">
    <property type="term" value="P:methylation"/>
    <property type="evidence" value="ECO:0007669"/>
    <property type="project" value="UniProtKB-KW"/>
</dbReference>
<dbReference type="SMART" id="SM01018">
    <property type="entry name" value="B12-binding_2"/>
    <property type="match status" value="1"/>
</dbReference>
<keyword evidence="6 10" id="KW-0479">Metal-binding</keyword>
<dbReference type="GO" id="GO:0008705">
    <property type="term" value="F:methionine synthase activity"/>
    <property type="evidence" value="ECO:0007669"/>
    <property type="project" value="UniProtKB-UniRule"/>
</dbReference>
<feature type="binding site" evidence="11">
    <location>
        <position position="344"/>
    </location>
    <ligand>
        <name>methylcob(III)alamin</name>
        <dbReference type="ChEBI" id="CHEBI:28115"/>
    </ligand>
</feature>
<evidence type="ECO:0000256" key="12">
    <source>
        <dbReference type="PROSITE-ProRule" id="PRU00346"/>
    </source>
</evidence>
<dbReference type="PROSITE" id="PS50972">
    <property type="entry name" value="PTERIN_BINDING"/>
    <property type="match status" value="1"/>
</dbReference>
<evidence type="ECO:0000256" key="9">
    <source>
        <dbReference type="NCBIfam" id="TIGR02082"/>
    </source>
</evidence>
<dbReference type="SUPFAM" id="SSF56507">
    <property type="entry name" value="Methionine synthase activation domain-like"/>
    <property type="match status" value="1"/>
</dbReference>
<dbReference type="PROSITE" id="PS50974">
    <property type="entry name" value="ADOMET_ACTIVATION"/>
    <property type="match status" value="1"/>
</dbReference>
<dbReference type="GO" id="GO:0008270">
    <property type="term" value="F:zinc ion binding"/>
    <property type="evidence" value="ECO:0007669"/>
    <property type="project" value="InterPro"/>
</dbReference>
<protein>
    <recommendedName>
        <fullName evidence="9">Methionine synthase</fullName>
        <ecNumber evidence="9">2.1.1.13</ecNumber>
    </recommendedName>
</protein>
<keyword evidence="2 12" id="KW-0489">Methyltransferase</keyword>
<dbReference type="InterPro" id="IPR050554">
    <property type="entry name" value="Met_Synthase/Corrinoid"/>
</dbReference>
<dbReference type="AlphaFoldDB" id="A0A6M4MFE5"/>
<keyword evidence="3 10" id="KW-0846">Cobalamin</keyword>
<keyword evidence="4 12" id="KW-0808">Transferase</keyword>
<evidence type="ECO:0000259" key="15">
    <source>
        <dbReference type="PROSITE" id="PS51332"/>
    </source>
</evidence>
<evidence type="ECO:0000256" key="8">
    <source>
        <dbReference type="ARBA" id="ARBA00023285"/>
    </source>
</evidence>
<dbReference type="PIRSF" id="PIRSF000381">
    <property type="entry name" value="MetH"/>
    <property type="match status" value="1"/>
</dbReference>
<dbReference type="Gene3D" id="1.10.1240.10">
    <property type="entry name" value="Methionine synthase domain"/>
    <property type="match status" value="1"/>
</dbReference>
<evidence type="ECO:0000256" key="7">
    <source>
        <dbReference type="ARBA" id="ARBA00022737"/>
    </source>
</evidence>
<dbReference type="FunFam" id="3.20.20.20:FF:000002">
    <property type="entry name" value="Methionine synthase"/>
    <property type="match status" value="1"/>
</dbReference>
<dbReference type="GO" id="GO:0046653">
    <property type="term" value="P:tetrahydrofolate metabolic process"/>
    <property type="evidence" value="ECO:0007669"/>
    <property type="project" value="TreeGrafter"/>
</dbReference>
<feature type="binding site" evidence="11">
    <location>
        <begin position="839"/>
        <end position="840"/>
    </location>
    <ligand>
        <name>S-adenosyl-L-methionine</name>
        <dbReference type="ChEBI" id="CHEBI:59789"/>
    </ligand>
</feature>
<dbReference type="FunFam" id="3.40.50.280:FF:000001">
    <property type="entry name" value="Methionine synthase"/>
    <property type="match status" value="1"/>
</dbReference>
<dbReference type="Proteomes" id="UP000219285">
    <property type="component" value="Chromosome"/>
</dbReference>
<dbReference type="InterPro" id="IPR036724">
    <property type="entry name" value="Cobalamin-bd_sf"/>
</dbReference>
<dbReference type="GO" id="GO:0050667">
    <property type="term" value="P:homocysteine metabolic process"/>
    <property type="evidence" value="ECO:0007669"/>
    <property type="project" value="TreeGrafter"/>
</dbReference>
<keyword evidence="18" id="KW-1185">Reference proteome</keyword>
<dbReference type="PANTHER" id="PTHR45833">
    <property type="entry name" value="METHIONINE SYNTHASE"/>
    <property type="match status" value="1"/>
</dbReference>
<evidence type="ECO:0000259" key="16">
    <source>
        <dbReference type="PROSITE" id="PS51337"/>
    </source>
</evidence>
<dbReference type="RefSeq" id="WP_075610557.1">
    <property type="nucleotide sequence ID" value="NZ_CP052766.1"/>
</dbReference>
<evidence type="ECO:0000256" key="5">
    <source>
        <dbReference type="ARBA" id="ARBA00022691"/>
    </source>
</evidence>
<evidence type="ECO:0000313" key="18">
    <source>
        <dbReference type="Proteomes" id="UP000219285"/>
    </source>
</evidence>
<dbReference type="CDD" id="cd02069">
    <property type="entry name" value="methionine_synthase_B12_BD"/>
    <property type="match status" value="1"/>
</dbReference>
<dbReference type="Gene3D" id="3.10.196.10">
    <property type="entry name" value="Vitamin B12-dependent methionine synthase, activation domain"/>
    <property type="match status" value="1"/>
</dbReference>
<evidence type="ECO:0000313" key="17">
    <source>
        <dbReference type="EMBL" id="QJR81881.1"/>
    </source>
</evidence>
<evidence type="ECO:0000256" key="4">
    <source>
        <dbReference type="ARBA" id="ARBA00022679"/>
    </source>
</evidence>
<comment type="similarity">
    <text evidence="1">Belongs to the vitamin-B12 dependent methionine synthase family.</text>
</comment>
<organism evidence="17 18">
    <name type="scientific">Alteromonas pelagimontana</name>
    <dbReference type="NCBI Taxonomy" id="1858656"/>
    <lineage>
        <taxon>Bacteria</taxon>
        <taxon>Pseudomonadati</taxon>
        <taxon>Pseudomonadota</taxon>
        <taxon>Gammaproteobacteria</taxon>
        <taxon>Alteromonadales</taxon>
        <taxon>Alteromonadaceae</taxon>
        <taxon>Alteromonas/Salinimonas group</taxon>
        <taxon>Alteromonas</taxon>
    </lineage>
</organism>
<keyword evidence="5 11" id="KW-0949">S-adenosyl-L-methionine</keyword>
<feature type="binding site" evidence="11">
    <location>
        <begin position="407"/>
        <end position="411"/>
    </location>
    <ligand>
        <name>methylcob(III)alamin</name>
        <dbReference type="ChEBI" id="CHEBI:28115"/>
    </ligand>
</feature>
<dbReference type="Pfam" id="PF02965">
    <property type="entry name" value="Met_synt_B12"/>
    <property type="match status" value="1"/>
</dbReference>
<dbReference type="InterPro" id="IPR033706">
    <property type="entry name" value="Met_synthase_B12-bd"/>
</dbReference>
<evidence type="ECO:0000259" key="14">
    <source>
        <dbReference type="PROSITE" id="PS50974"/>
    </source>
</evidence>
<dbReference type="InterPro" id="IPR004223">
    <property type="entry name" value="VitB12-dep_Met_synth_activ_dom"/>
</dbReference>
<dbReference type="PROSITE" id="PS51337">
    <property type="entry name" value="B12_BINDING_NTER"/>
    <property type="match status" value="1"/>
</dbReference>
<dbReference type="InterPro" id="IPR036594">
    <property type="entry name" value="Meth_synthase_dom"/>
</dbReference>
<dbReference type="SUPFAM" id="SSF52242">
    <property type="entry name" value="Cobalamin (vitamin B12)-binding domain"/>
    <property type="match status" value="1"/>
</dbReference>
<dbReference type="PROSITE" id="PS51332">
    <property type="entry name" value="B12_BINDING"/>
    <property type="match status" value="1"/>
</dbReference>
<reference evidence="18" key="1">
    <citation type="submission" date="2014-12" db="EMBL/GenBank/DDBJ databases">
        <title>Complete genome sequence of a multi-drug resistant Klebsiella pneumoniae.</title>
        <authorList>
            <person name="Hua X."/>
            <person name="Chen Q."/>
            <person name="Li X."/>
            <person name="Feng Y."/>
            <person name="Ruan Z."/>
            <person name="Yu Y."/>
        </authorList>
    </citation>
    <scope>NUCLEOTIDE SEQUENCE [LARGE SCALE GENOMIC DNA]</scope>
    <source>
        <strain evidence="18">5.12</strain>
    </source>
</reference>
<dbReference type="Pfam" id="PF00809">
    <property type="entry name" value="Pterin_bind"/>
    <property type="match status" value="1"/>
</dbReference>
<dbReference type="Gene3D" id="1.10.288.10">
    <property type="entry name" value="Cobalamin-dependent Methionine Synthase, domain 2"/>
    <property type="match status" value="1"/>
</dbReference>
<evidence type="ECO:0000256" key="2">
    <source>
        <dbReference type="ARBA" id="ARBA00022603"/>
    </source>
</evidence>